<dbReference type="InterPro" id="IPR036390">
    <property type="entry name" value="WH_DNA-bd_sf"/>
</dbReference>
<dbReference type="EMBL" id="QGGY01000018">
    <property type="protein sequence ID" value="PWJ72407.1"/>
    <property type="molecule type" value="Genomic_DNA"/>
</dbReference>
<keyword evidence="3 7" id="KW-0862">Zinc</keyword>
<dbReference type="GO" id="GO:0003700">
    <property type="term" value="F:DNA-binding transcription factor activity"/>
    <property type="evidence" value="ECO:0007669"/>
    <property type="project" value="InterPro"/>
</dbReference>
<evidence type="ECO:0000256" key="3">
    <source>
        <dbReference type="ARBA" id="ARBA00022833"/>
    </source>
</evidence>
<feature type="binding site" evidence="7">
    <location>
        <position position="85"/>
    </location>
    <ligand>
        <name>Zn(2+)</name>
        <dbReference type="ChEBI" id="CHEBI:29105"/>
    </ligand>
</feature>
<evidence type="ECO:0000256" key="7">
    <source>
        <dbReference type="PIRSR" id="PIRSR602481-1"/>
    </source>
</evidence>
<dbReference type="PANTHER" id="PTHR33202">
    <property type="entry name" value="ZINC UPTAKE REGULATION PROTEIN"/>
    <property type="match status" value="1"/>
</dbReference>
<evidence type="ECO:0000256" key="4">
    <source>
        <dbReference type="ARBA" id="ARBA00023015"/>
    </source>
</evidence>
<keyword evidence="7" id="KW-0479">Metal-binding</keyword>
<feature type="binding site" evidence="7">
    <location>
        <position position="122"/>
    </location>
    <ligand>
        <name>Zn(2+)</name>
        <dbReference type="ChEBI" id="CHEBI:29105"/>
    </ligand>
</feature>
<evidence type="ECO:0000256" key="6">
    <source>
        <dbReference type="ARBA" id="ARBA00023163"/>
    </source>
</evidence>
<keyword evidence="5" id="KW-0238">DNA-binding</keyword>
<dbReference type="GO" id="GO:0008270">
    <property type="term" value="F:zinc ion binding"/>
    <property type="evidence" value="ECO:0007669"/>
    <property type="project" value="TreeGrafter"/>
</dbReference>
<keyword evidence="4" id="KW-0805">Transcription regulation</keyword>
<evidence type="ECO:0000256" key="5">
    <source>
        <dbReference type="ARBA" id="ARBA00023125"/>
    </source>
</evidence>
<name>A0AB73SYC9_9FIRM</name>
<proteinExistence type="inferred from homology"/>
<dbReference type="InterPro" id="IPR043135">
    <property type="entry name" value="Fur_C"/>
</dbReference>
<feature type="binding site" evidence="7">
    <location>
        <position position="125"/>
    </location>
    <ligand>
        <name>Zn(2+)</name>
        <dbReference type="ChEBI" id="CHEBI:29105"/>
    </ligand>
</feature>
<evidence type="ECO:0000256" key="1">
    <source>
        <dbReference type="ARBA" id="ARBA00007957"/>
    </source>
</evidence>
<dbReference type="InterPro" id="IPR002481">
    <property type="entry name" value="FUR"/>
</dbReference>
<dbReference type="SUPFAM" id="SSF46785">
    <property type="entry name" value="Winged helix' DNA-binding domain"/>
    <property type="match status" value="1"/>
</dbReference>
<dbReference type="Pfam" id="PF01475">
    <property type="entry name" value="FUR"/>
    <property type="match status" value="1"/>
</dbReference>
<dbReference type="GO" id="GO:0045892">
    <property type="term" value="P:negative regulation of DNA-templated transcription"/>
    <property type="evidence" value="ECO:0007669"/>
    <property type="project" value="TreeGrafter"/>
</dbReference>
<dbReference type="PANTHER" id="PTHR33202:SF7">
    <property type="entry name" value="FERRIC UPTAKE REGULATION PROTEIN"/>
    <property type="match status" value="1"/>
</dbReference>
<protein>
    <submittedName>
        <fullName evidence="8">Fur family peroxide stress response transcriptional regulator</fullName>
    </submittedName>
</protein>
<organism evidence="8 9">
    <name type="scientific">Murimonas intestini</name>
    <dbReference type="NCBI Taxonomy" id="1337051"/>
    <lineage>
        <taxon>Bacteria</taxon>
        <taxon>Bacillati</taxon>
        <taxon>Bacillota</taxon>
        <taxon>Clostridia</taxon>
        <taxon>Lachnospirales</taxon>
        <taxon>Lachnospiraceae</taxon>
        <taxon>Murimonas</taxon>
    </lineage>
</organism>
<dbReference type="GO" id="GO:0000976">
    <property type="term" value="F:transcription cis-regulatory region binding"/>
    <property type="evidence" value="ECO:0007669"/>
    <property type="project" value="TreeGrafter"/>
</dbReference>
<dbReference type="AlphaFoldDB" id="A0AB73SYC9"/>
<keyword evidence="9" id="KW-1185">Reference proteome</keyword>
<comment type="cofactor">
    <cofactor evidence="7">
        <name>Zn(2+)</name>
        <dbReference type="ChEBI" id="CHEBI:29105"/>
    </cofactor>
    <text evidence="7">Binds 1 zinc ion per subunit.</text>
</comment>
<dbReference type="GO" id="GO:1900376">
    <property type="term" value="P:regulation of secondary metabolite biosynthetic process"/>
    <property type="evidence" value="ECO:0007669"/>
    <property type="project" value="TreeGrafter"/>
</dbReference>
<reference evidence="8 9" key="1">
    <citation type="submission" date="2018-05" db="EMBL/GenBank/DDBJ databases">
        <authorList>
            <person name="Goeker M."/>
            <person name="Huntemann M."/>
            <person name="Clum A."/>
            <person name="Pillay M."/>
            <person name="Palaniappan K."/>
            <person name="Varghese N."/>
            <person name="Mikhailova N."/>
            <person name="Stamatis D."/>
            <person name="Reddy T."/>
            <person name="Daum C."/>
            <person name="Shapiro N."/>
            <person name="Ivanova N."/>
            <person name="Kyrpides N."/>
            <person name="Woyke T."/>
        </authorList>
    </citation>
    <scope>NUCLEOTIDE SEQUENCE [LARGE SCALE GENOMIC DNA]</scope>
    <source>
        <strain evidence="8 9">DSM 26524</strain>
    </source>
</reference>
<dbReference type="CDD" id="cd07153">
    <property type="entry name" value="Fur_like"/>
    <property type="match status" value="1"/>
</dbReference>
<dbReference type="Gene3D" id="1.10.10.10">
    <property type="entry name" value="Winged helix-like DNA-binding domain superfamily/Winged helix DNA-binding domain"/>
    <property type="match status" value="1"/>
</dbReference>
<evidence type="ECO:0000256" key="2">
    <source>
        <dbReference type="ARBA" id="ARBA00022491"/>
    </source>
</evidence>
<dbReference type="RefSeq" id="WP_109748408.1">
    <property type="nucleotide sequence ID" value="NZ_CABJAT010000011.1"/>
</dbReference>
<comment type="similarity">
    <text evidence="1">Belongs to the Fur family.</text>
</comment>
<comment type="caution">
    <text evidence="8">The sequence shown here is derived from an EMBL/GenBank/DDBJ whole genome shotgun (WGS) entry which is preliminary data.</text>
</comment>
<gene>
    <name evidence="8" type="ORF">C7383_11816</name>
</gene>
<feature type="binding site" evidence="7">
    <location>
        <position position="82"/>
    </location>
    <ligand>
        <name>Zn(2+)</name>
        <dbReference type="ChEBI" id="CHEBI:29105"/>
    </ligand>
</feature>
<accession>A0AB73SYC9</accession>
<evidence type="ECO:0000313" key="9">
    <source>
        <dbReference type="Proteomes" id="UP000245412"/>
    </source>
</evidence>
<dbReference type="Proteomes" id="UP000245412">
    <property type="component" value="Unassembled WGS sequence"/>
</dbReference>
<keyword evidence="6" id="KW-0804">Transcription</keyword>
<evidence type="ECO:0000313" key="8">
    <source>
        <dbReference type="EMBL" id="PWJ72407.1"/>
    </source>
</evidence>
<sequence length="129" mass="14439">MPKLKYSKQRESIKEFLASRTDHPTADTVYMNIRETFPNISLGTVYRNLSLLSDIGEIMKITTGDGADRFDGNTTPHNHFVCTECHSVIDLEMDSIDNIVEIAGRNFDGHIAGYVTNFYGVCGDCIKKS</sequence>
<dbReference type="InterPro" id="IPR036388">
    <property type="entry name" value="WH-like_DNA-bd_sf"/>
</dbReference>
<dbReference type="Gene3D" id="3.30.1490.190">
    <property type="match status" value="1"/>
</dbReference>
<keyword evidence="2" id="KW-0678">Repressor</keyword>